<name>A0A3Q7J7F6_SOLLC</name>
<organism evidence="1">
    <name type="scientific">Solanum lycopersicum</name>
    <name type="common">Tomato</name>
    <name type="synonym">Lycopersicon esculentum</name>
    <dbReference type="NCBI Taxonomy" id="4081"/>
    <lineage>
        <taxon>Eukaryota</taxon>
        <taxon>Viridiplantae</taxon>
        <taxon>Streptophyta</taxon>
        <taxon>Embryophyta</taxon>
        <taxon>Tracheophyta</taxon>
        <taxon>Spermatophyta</taxon>
        <taxon>Magnoliopsida</taxon>
        <taxon>eudicotyledons</taxon>
        <taxon>Gunneridae</taxon>
        <taxon>Pentapetalae</taxon>
        <taxon>asterids</taxon>
        <taxon>lamiids</taxon>
        <taxon>Solanales</taxon>
        <taxon>Solanaceae</taxon>
        <taxon>Solanoideae</taxon>
        <taxon>Solaneae</taxon>
        <taxon>Solanum</taxon>
        <taxon>Solanum subgen. Lycopersicon</taxon>
    </lineage>
</organism>
<keyword evidence="2" id="KW-1185">Reference proteome</keyword>
<dbReference type="Gramene" id="Solyc10g009560.1.1">
    <property type="protein sequence ID" value="Solyc10g009560.1.1.1"/>
    <property type="gene ID" value="Solyc10g009560.1"/>
</dbReference>
<evidence type="ECO:0000313" key="2">
    <source>
        <dbReference type="Proteomes" id="UP000004994"/>
    </source>
</evidence>
<dbReference type="AlphaFoldDB" id="A0A3Q7J7F6"/>
<sequence length="75" mass="7738">MGCGKDFVLRSAHNSVTFDIFHTMWSIKGSYACRSPGGSVGFCAPPLEDGGVEDFGKGGGFGCCLSGGVDGRKQS</sequence>
<accession>A0A3Q7J7F6</accession>
<dbReference type="InParanoid" id="A0A3Q7J7F6"/>
<dbReference type="Proteomes" id="UP000004994">
    <property type="component" value="Chromosome 10"/>
</dbReference>
<dbReference type="PaxDb" id="4081-Solyc10g009560.1.1"/>
<protein>
    <submittedName>
        <fullName evidence="1">Uncharacterized protein</fullName>
    </submittedName>
</protein>
<evidence type="ECO:0000313" key="1">
    <source>
        <dbReference type="EnsemblPlants" id="Solyc10g009560.1.1.1"/>
    </source>
</evidence>
<reference evidence="1" key="2">
    <citation type="submission" date="2019-01" db="UniProtKB">
        <authorList>
            <consortium name="EnsemblPlants"/>
        </authorList>
    </citation>
    <scope>IDENTIFICATION</scope>
    <source>
        <strain evidence="1">cv. Heinz 1706</strain>
    </source>
</reference>
<dbReference type="EnsemblPlants" id="Solyc10g009560.1.1">
    <property type="protein sequence ID" value="Solyc10g009560.1.1.1"/>
    <property type="gene ID" value="Solyc10g009560.1"/>
</dbReference>
<reference evidence="1" key="1">
    <citation type="journal article" date="2012" name="Nature">
        <title>The tomato genome sequence provides insights into fleshy fruit evolution.</title>
        <authorList>
            <consortium name="Tomato Genome Consortium"/>
        </authorList>
    </citation>
    <scope>NUCLEOTIDE SEQUENCE [LARGE SCALE GENOMIC DNA]</scope>
    <source>
        <strain evidence="1">cv. Heinz 1706</strain>
    </source>
</reference>
<proteinExistence type="predicted"/>